<feature type="region of interest" description="Disordered" evidence="1">
    <location>
        <begin position="157"/>
        <end position="184"/>
    </location>
</feature>
<name>A0A7I7WTG6_MYCGU</name>
<dbReference type="Pfam" id="PF19457">
    <property type="entry name" value="DUF5994"/>
    <property type="match status" value="1"/>
</dbReference>
<evidence type="ECO:0000313" key="2">
    <source>
        <dbReference type="EMBL" id="BBZ20814.1"/>
    </source>
</evidence>
<dbReference type="RefSeq" id="WP_163689532.1">
    <property type="nucleotide sequence ID" value="NZ_AP022608.1"/>
</dbReference>
<feature type="compositionally biased region" description="Polar residues" evidence="1">
    <location>
        <begin position="160"/>
        <end position="172"/>
    </location>
</feature>
<dbReference type="Proteomes" id="UP000466187">
    <property type="component" value="Chromosome"/>
</dbReference>
<feature type="compositionally biased region" description="Low complexity" evidence="1">
    <location>
        <begin position="173"/>
        <end position="184"/>
    </location>
</feature>
<dbReference type="KEGG" id="mgad:MGAD_51490"/>
<proteinExistence type="predicted"/>
<reference evidence="2 3" key="1">
    <citation type="journal article" date="2019" name="Emerg. Microbes Infect.">
        <title>Comprehensive subspecies identification of 175 nontuberculous mycobacteria species based on 7547 genomic profiles.</title>
        <authorList>
            <person name="Matsumoto Y."/>
            <person name="Kinjo T."/>
            <person name="Motooka D."/>
            <person name="Nabeya D."/>
            <person name="Jung N."/>
            <person name="Uechi K."/>
            <person name="Horii T."/>
            <person name="Iida T."/>
            <person name="Fujita J."/>
            <person name="Nakamura S."/>
        </authorList>
    </citation>
    <scope>NUCLEOTIDE SEQUENCE [LARGE SCALE GENOMIC DNA]</scope>
    <source>
        <strain evidence="2 3">JCM 12688</strain>
    </source>
</reference>
<evidence type="ECO:0000256" key="1">
    <source>
        <dbReference type="SAM" id="MobiDB-lite"/>
    </source>
</evidence>
<accession>A0A7I7WTG6</accession>
<organism evidence="2 3">
    <name type="scientific">Mycolicibacterium gadium</name>
    <name type="common">Mycobacterium gadium</name>
    <dbReference type="NCBI Taxonomy" id="1794"/>
    <lineage>
        <taxon>Bacteria</taxon>
        <taxon>Bacillati</taxon>
        <taxon>Actinomycetota</taxon>
        <taxon>Actinomycetes</taxon>
        <taxon>Mycobacteriales</taxon>
        <taxon>Mycobacteriaceae</taxon>
        <taxon>Mycolicibacterium</taxon>
    </lineage>
</organism>
<dbReference type="EMBL" id="AP022608">
    <property type="protein sequence ID" value="BBZ20814.1"/>
    <property type="molecule type" value="Genomic_DNA"/>
</dbReference>
<evidence type="ECO:0000313" key="3">
    <source>
        <dbReference type="Proteomes" id="UP000466187"/>
    </source>
</evidence>
<dbReference type="AlphaFoldDB" id="A0A7I7WTG6"/>
<protein>
    <submittedName>
        <fullName evidence="2">Uncharacterized protein</fullName>
    </submittedName>
</protein>
<dbReference type="InterPro" id="IPR046036">
    <property type="entry name" value="DUF5994"/>
</dbReference>
<gene>
    <name evidence="2" type="ORF">MGAD_51490</name>
</gene>
<sequence>MNGLSGTRRLARPVRLLLAPQLGSDIDGAWWPHTASVGAELPELIERLHAPLGEIVDIAINWSPTEGPVDFDSIISGARTVDSPGPRRPRLMKVEGRGTCANLLVVPYMTSANLGTMVMRCAAGLPAVHADRGSQLWETARTVMSVARGESAIWAGRLRNPQSSKARPTINESGSPTTSSSLSS</sequence>